<evidence type="ECO:0000313" key="1">
    <source>
        <dbReference type="EMBL" id="KAF9587295.1"/>
    </source>
</evidence>
<sequence>MKGTQNSTNFSSACRYFQQITVEHSRSPTSNVEAQDRVLELDEDRSYIADCAQVMENIKEDFEWPYFIIGNLILDAYEKGCEFADPATSFKGLCRFTRICSNFGSLIEKSKMNLIKWEEFKDMLNREMIVDRCCGSRANIEAEEAEELLRPPAEEYSYTKMCFSNRSFSVDAARVAEPILLSLKDQLKEVDLSNIVVGKPEEYSPQTRIGV</sequence>
<protein>
    <submittedName>
        <fullName evidence="1">Uncharacterized protein</fullName>
    </submittedName>
</protein>
<dbReference type="PANTHER" id="PTHR34123">
    <property type="entry name" value="OS04G0578200 PROTEIN"/>
    <property type="match status" value="1"/>
</dbReference>
<dbReference type="EMBL" id="JADFTS010000009">
    <property type="protein sequence ID" value="KAF9587295.1"/>
    <property type="molecule type" value="Genomic_DNA"/>
</dbReference>
<accession>A0A835GVM3</accession>
<dbReference type="Proteomes" id="UP000631114">
    <property type="component" value="Unassembled WGS sequence"/>
</dbReference>
<proteinExistence type="predicted"/>
<dbReference type="PANTHER" id="PTHR34123:SF1">
    <property type="entry name" value="OS04G0578200 PROTEIN"/>
    <property type="match status" value="1"/>
</dbReference>
<dbReference type="OrthoDB" id="348976at2759"/>
<keyword evidence="2" id="KW-1185">Reference proteome</keyword>
<gene>
    <name evidence="1" type="ORF">IFM89_001019</name>
</gene>
<reference evidence="1 2" key="1">
    <citation type="submission" date="2020-10" db="EMBL/GenBank/DDBJ databases">
        <title>The Coptis chinensis genome and diversification of protoberbering-type alkaloids.</title>
        <authorList>
            <person name="Wang B."/>
            <person name="Shu S."/>
            <person name="Song C."/>
            <person name="Liu Y."/>
        </authorList>
    </citation>
    <scope>NUCLEOTIDE SEQUENCE [LARGE SCALE GENOMIC DNA]</scope>
    <source>
        <strain evidence="1">HL-2020</strain>
        <tissue evidence="1">Leaf</tissue>
    </source>
</reference>
<comment type="caution">
    <text evidence="1">The sequence shown here is derived from an EMBL/GenBank/DDBJ whole genome shotgun (WGS) entry which is preliminary data.</text>
</comment>
<organism evidence="1 2">
    <name type="scientific">Coptis chinensis</name>
    <dbReference type="NCBI Taxonomy" id="261450"/>
    <lineage>
        <taxon>Eukaryota</taxon>
        <taxon>Viridiplantae</taxon>
        <taxon>Streptophyta</taxon>
        <taxon>Embryophyta</taxon>
        <taxon>Tracheophyta</taxon>
        <taxon>Spermatophyta</taxon>
        <taxon>Magnoliopsida</taxon>
        <taxon>Ranunculales</taxon>
        <taxon>Ranunculaceae</taxon>
        <taxon>Coptidoideae</taxon>
        <taxon>Coptis</taxon>
    </lineage>
</organism>
<name>A0A835GVM3_9MAGN</name>
<dbReference type="AlphaFoldDB" id="A0A835GVM3"/>
<evidence type="ECO:0000313" key="2">
    <source>
        <dbReference type="Proteomes" id="UP000631114"/>
    </source>
</evidence>